<keyword evidence="1" id="KW-0175">Coiled coil</keyword>
<keyword evidence="4" id="KW-1185">Reference proteome</keyword>
<feature type="compositionally biased region" description="Low complexity" evidence="2">
    <location>
        <begin position="1415"/>
        <end position="1432"/>
    </location>
</feature>
<proteinExistence type="predicted"/>
<feature type="region of interest" description="Disordered" evidence="2">
    <location>
        <begin position="1082"/>
        <end position="1114"/>
    </location>
</feature>
<feature type="compositionally biased region" description="Polar residues" evidence="2">
    <location>
        <begin position="954"/>
        <end position="963"/>
    </location>
</feature>
<feature type="compositionally biased region" description="Low complexity" evidence="2">
    <location>
        <begin position="43"/>
        <end position="71"/>
    </location>
</feature>
<dbReference type="VEuPathDB" id="TriTrypDB:BSAL_39600"/>
<evidence type="ECO:0000256" key="2">
    <source>
        <dbReference type="SAM" id="MobiDB-lite"/>
    </source>
</evidence>
<dbReference type="OrthoDB" id="194358at2759"/>
<feature type="compositionally biased region" description="Acidic residues" evidence="2">
    <location>
        <begin position="923"/>
        <end position="934"/>
    </location>
</feature>
<feature type="compositionally biased region" description="Low complexity" evidence="2">
    <location>
        <begin position="937"/>
        <end position="948"/>
    </location>
</feature>
<evidence type="ECO:0000313" key="4">
    <source>
        <dbReference type="Proteomes" id="UP000051952"/>
    </source>
</evidence>
<feature type="region of interest" description="Disordered" evidence="2">
    <location>
        <begin position="614"/>
        <end position="680"/>
    </location>
</feature>
<sequence>MSSGAPSKGLGILARSSSSINMSQPSPNGSSGSTRAPAKAQITSGVSPPSSPSRKGSSNNNNNNNGTTSPTAALARQSSQRSIVDIQRKSSSVFTSNVRVLHPNAAMIIRAIVADDVLAFARELVLTQPTPEQLARKVLVPGVGYISDASPDEENCTAKYYLREDNHADCGHLAASNDAFAVLNFLLRMKNADVKENQTIDTQWTPLHFGAFNQSERICALLRSSGAELFVEDVYGDRPCDIAALFGNRYLAERLGDTSSADEGTKKDQAYQQLLAQAKAYEEERARDAEARRKQYEQHMQLEKEKRQAIEDRRKLKSVFEIERLSFLRDRWLLARQSFLRDFLVDRYQRWAEHMELAMAMHGAAQEKAAADRIYREEAERRRIAELQRRKSKKGSDRRSSKAAAAAANNSSDNRSPPKTAGTISPTSAAALPPALSAPPLRMEELSALEQFLSLLPEEPLPEVTDRMNKEQKAAVVKQRNKMIKERKARREEATKQFHALEMEHYYQQEALEEENLLGRVEVEQQWFSAFGNLACYDPSIDRKHSGFFRYEAFDDRYRWSCCGQVGDPFALGCLPAEDRTRMMVHTGALKYHIHDCPCGGTVVGGASPALVASSHHTHHDNSKTSSKSNHHSHLSTTTPQQPLPRPDGNDDVIGTDRKLSGFVDEDAANRQKRNQRRVGPEAPTYCNPGGCCWTCCGATLRTSPGCTSQNRFLFADHLLCDVRFLPADVNATVSYVITSADGMEDAHRLLVERAASPVDIMNVLLEERSQMIVSDLLVPTDPESATNIAFIIGENGVNMESEADRDVHQQDPAELERIKYSHGLRRPKCAHYITSKSLVRISNHGRTLEHLTPPLTSRKTCRRVGPASTLPLQARVTRTNLLGNFVLKGDFLADVRRGDADGSAALAALKNLSKGSRRHGGDDDDNKNIDDDDSSSHSSASSDVIAVEVVNPDLQQQSSTADSALGRGDDDAGNQSATTIIQPPSSSLAASPKSVGSPLAWSGASSSGPSSPGGTMNARAVDPSEIFSGIPTFASWGNIYEEHPGDHAAYAFEMRITACPIPVSVTDERLVIGVVQAELPPPDEMPEAKEEAWNVEEDDEHAADDDDDDLNDVTGADEEAYHATGAFENDAASIQLLAMADGSIQSTRPNRRKRGGASPSFQDEPTTPMEAHEQALEAARNAHRRKTVTGAGASPGGRRGRAASVVTFENENADDAGLERKASSVVEGPKYGAASPTSSGSSFTGGLANCFSTVVAAEKRKASIFHVPRRTRAYFAREGSYISGPYGIGWWAHTNSLRGHGLEYELPEENYLREGDLVTFVVDGMNNQLHLFHNRAFCQTIRLPHASSCGYVPAVTLVARARVDVEYVGTRLPYVFKWWREKAMRERMLRLTVSPKELDVRLASLELAKKKSSMRGGPPRSGGSSPSGSSSPHRHRSHLTADSRASSDLRAQEEEAEIRY</sequence>
<feature type="region of interest" description="Disordered" evidence="2">
    <location>
        <begin position="1143"/>
        <end position="1202"/>
    </location>
</feature>
<feature type="region of interest" description="Disordered" evidence="2">
    <location>
        <begin position="1"/>
        <end position="82"/>
    </location>
</feature>
<feature type="compositionally biased region" description="Low complexity" evidence="2">
    <location>
        <begin position="16"/>
        <end position="28"/>
    </location>
</feature>
<dbReference type="Gene3D" id="1.25.40.20">
    <property type="entry name" value="Ankyrin repeat-containing domain"/>
    <property type="match status" value="1"/>
</dbReference>
<protein>
    <submittedName>
        <fullName evidence="3">Ankyrin repeat protein, putative</fullName>
    </submittedName>
</protein>
<feature type="compositionally biased region" description="Low complexity" evidence="2">
    <location>
        <begin position="984"/>
        <end position="1015"/>
    </location>
</feature>
<feature type="compositionally biased region" description="Basic and acidic residues" evidence="2">
    <location>
        <begin position="1440"/>
        <end position="1461"/>
    </location>
</feature>
<feature type="coiled-coil region" evidence="1">
    <location>
        <begin position="271"/>
        <end position="319"/>
    </location>
</feature>
<feature type="compositionally biased region" description="Basic and acidic residues" evidence="2">
    <location>
        <begin position="386"/>
        <end position="400"/>
    </location>
</feature>
<accession>A0A0S4JUQ4</accession>
<dbReference type="Proteomes" id="UP000051952">
    <property type="component" value="Unassembled WGS sequence"/>
</dbReference>
<feature type="region of interest" description="Disordered" evidence="2">
    <location>
        <begin position="1410"/>
        <end position="1461"/>
    </location>
</feature>
<dbReference type="InterPro" id="IPR036770">
    <property type="entry name" value="Ankyrin_rpt-contain_sf"/>
</dbReference>
<evidence type="ECO:0000313" key="3">
    <source>
        <dbReference type="EMBL" id="CUG92835.1"/>
    </source>
</evidence>
<gene>
    <name evidence="3" type="ORF">BSAL_39600</name>
</gene>
<organism evidence="3 4">
    <name type="scientific">Bodo saltans</name>
    <name type="common">Flagellated protozoan</name>
    <dbReference type="NCBI Taxonomy" id="75058"/>
    <lineage>
        <taxon>Eukaryota</taxon>
        <taxon>Discoba</taxon>
        <taxon>Euglenozoa</taxon>
        <taxon>Kinetoplastea</taxon>
        <taxon>Metakinetoplastina</taxon>
        <taxon>Eubodonida</taxon>
        <taxon>Bodonidae</taxon>
        <taxon>Bodo</taxon>
    </lineage>
</organism>
<dbReference type="EMBL" id="CYKH01002090">
    <property type="protein sequence ID" value="CUG92835.1"/>
    <property type="molecule type" value="Genomic_DNA"/>
</dbReference>
<name>A0A0S4JUQ4_BODSA</name>
<reference evidence="4" key="1">
    <citation type="submission" date="2015-09" db="EMBL/GenBank/DDBJ databases">
        <authorList>
            <consortium name="Pathogen Informatics"/>
        </authorList>
    </citation>
    <scope>NUCLEOTIDE SEQUENCE [LARGE SCALE GENOMIC DNA]</scope>
    <source>
        <strain evidence="4">Lake Konstanz</strain>
    </source>
</reference>
<feature type="compositionally biased region" description="Polar residues" evidence="2">
    <location>
        <begin position="974"/>
        <end position="983"/>
    </location>
</feature>
<dbReference type="SUPFAM" id="SSF48403">
    <property type="entry name" value="Ankyrin repeat"/>
    <property type="match status" value="1"/>
</dbReference>
<feature type="region of interest" description="Disordered" evidence="2">
    <location>
        <begin position="915"/>
        <end position="1021"/>
    </location>
</feature>
<feature type="compositionally biased region" description="Acidic residues" evidence="2">
    <location>
        <begin position="1094"/>
        <end position="1114"/>
    </location>
</feature>
<evidence type="ECO:0000256" key="1">
    <source>
        <dbReference type="SAM" id="Coils"/>
    </source>
</evidence>
<feature type="compositionally biased region" description="Low complexity" evidence="2">
    <location>
        <begin position="402"/>
        <end position="415"/>
    </location>
</feature>
<feature type="region of interest" description="Disordered" evidence="2">
    <location>
        <begin position="386"/>
        <end position="432"/>
    </location>
</feature>